<dbReference type="GO" id="GO:0005737">
    <property type="term" value="C:cytoplasm"/>
    <property type="evidence" value="ECO:0007669"/>
    <property type="project" value="TreeGrafter"/>
</dbReference>
<evidence type="ECO:0000259" key="12">
    <source>
        <dbReference type="PROSITE" id="PS50011"/>
    </source>
</evidence>
<comment type="caution">
    <text evidence="10">Lacks conserved residue(s) required for the propagation of feature annotation.</text>
</comment>
<keyword evidence="3" id="KW-0597">Phosphoprotein</keyword>
<dbReference type="InterPro" id="IPR050236">
    <property type="entry name" value="Ser_Thr_kinase_AGC"/>
</dbReference>
<dbReference type="PANTHER" id="PTHR24356">
    <property type="entry name" value="SERINE/THREONINE-PROTEIN KINASE"/>
    <property type="match status" value="1"/>
</dbReference>
<dbReference type="Gene3D" id="3.40.50.2300">
    <property type="match status" value="1"/>
</dbReference>
<sequence length="1574" mass="175051">MELDSDEAVSVSSSSYDKYLRVATDKNPSILLELDLLGNVKHISKVWNSVIGTNRMNILGNQVSNIIIGSDYDKTVFHRALNMMLQDDNSYRVKFLTETGDLMGSSGQDALSSSPSKSSNSSSVNLSSDEENSDNNIGVDQESTNNEWHGNGDTIELEAQGILVHDTYTQEPSHTMWIVKPFYDVDELDNLPYDLVKRLGFGAKILSQFLQQVEDMMVLDELDLPSPNLELCRVCETMVPTWWLETHSQICVCEHRIESVVQTAHDELLEQKNLIESIIESLEDQDYPAITEYKNYPLPQINSRGRSASPHFQENNGALRSSSMETSNSLVSKSPANIIQQNMRFPFQPLYMLKSLCDEALQVNTSQLRKQPEEIYNNGILQPNLTFYQFSPGSELHINHVLNWRSSFEISDPAINLLIQDTMSLCRYKVEMVIRMDNTLKYSLKVKNEVDLSISQLIKERIQSNRLNVSVCLDLVPKFDSAGTSTAKLSAPSTPKLATPLPQRLSSSNHLFSDSYMGTDSIPEPHHFGKSNTETSLSRSYLENSRSNSARQSKSVTPKQTVTDVESSKSDTNDMPMQEEPEFSVDDGSNPSTPKFSLNSYLHLPKLTSSISLTPRRGSPVNFATPASHSQTNGQINSNYFSSINMMGSLSSTKSITDNSPMFSPFVSGSEGIPSSDLHQRIQPLSPLLLPATGKSIVPSIKDYDVIKPISKGAYGSVFLAKKRVTGEYFAIKVLKKSDMIAKNQVTNVKSERAIMMVQSNKPYVAKLYATFQNKDNLYLVMEYLSGGDMATLIKMMGSLPDKWAKQYICEVISGVDDMHKNGIIHHDLKPDNLLIDSFGHIKLTDFGLSRMGLLRRHKEKRRDSQTQQSRNHSLTSEGSVTRKNSATDTLQTTPGTGGNIFELLKKSERSQSSSSVQSQNLSTSTEVPYLKRNGSHVSFTMGGLSRSNTPPLSATLASTTDHLSIPAQNHQHHSRTNSLLSEATPHDSPKDLALFNPNESRTFFGTPDYLAPETIKGTGESNTCDWWSVGCILFEFLFGYPPFHGNCADEVFENILSGEISWPDFPDSETELEYISPEAKDLIKKLLVLDPEKRLGANGSQEIKDSPYFKDVDWNHVYDEQPSFVPQVEHPEDTDYFDPRGASLAEFVASSYDEEDDYTMLDAKNTTKPIDSQLHRRLSDQSSGRNTPKQRLSISSVLEMVNSNSESPSANSSPMTKHISLAIPPRMRDRRGSKLNESSPEFGSFSYRNLNALDKANKDAITRLKSEHMSDYLHQRTSSSSLSSSSSESSGKLKQGSASNAQGSVPTPLVTRKSNSPQVVKWNVNASPSRRNSVDTMSPQLSATKRFSDLASYLTEEPNHGGSSTSSPLASKFKSPLSPPSVNGTPTLTSRSRKVSRNSFNSTTEDDERLSALSRVNTVRKLRRLSGRKSSSNSSDMRYKMDILLCEPIPIHRYRVTEDLESLGCSVVSVGNGEELVRRATTELQFDLIITAMKLPKLGAVDIAKLIRHTNTANCTTPIVASTVYYHDAKEAKVFDDVLEKPVGVEQLRKLVSKYALLKSQNEEETLLSDTEC</sequence>
<feature type="compositionally biased region" description="Polar residues" evidence="11">
    <location>
        <begin position="1181"/>
        <end position="1197"/>
    </location>
</feature>
<evidence type="ECO:0000256" key="2">
    <source>
        <dbReference type="ARBA" id="ARBA00022527"/>
    </source>
</evidence>
<feature type="domain" description="Protein kinase" evidence="12">
    <location>
        <begin position="704"/>
        <end position="1110"/>
    </location>
</feature>
<keyword evidence="5" id="KW-0547">Nucleotide-binding</keyword>
<evidence type="ECO:0000256" key="4">
    <source>
        <dbReference type="ARBA" id="ARBA00022679"/>
    </source>
</evidence>
<dbReference type="PROSITE" id="PS51285">
    <property type="entry name" value="AGC_KINASE_CTER"/>
    <property type="match status" value="1"/>
</dbReference>
<dbReference type="OrthoDB" id="162894at2759"/>
<evidence type="ECO:0000256" key="6">
    <source>
        <dbReference type="ARBA" id="ARBA00022777"/>
    </source>
</evidence>
<evidence type="ECO:0000256" key="10">
    <source>
        <dbReference type="PROSITE-ProRule" id="PRU00169"/>
    </source>
</evidence>
<evidence type="ECO:0000259" key="13">
    <source>
        <dbReference type="PROSITE" id="PS50110"/>
    </source>
</evidence>
<feature type="region of interest" description="Disordered" evidence="11">
    <location>
        <begin position="857"/>
        <end position="930"/>
    </location>
</feature>
<feature type="compositionally biased region" description="Polar residues" evidence="11">
    <location>
        <begin position="484"/>
        <end position="493"/>
    </location>
</feature>
<dbReference type="GO" id="GO:0004674">
    <property type="term" value="F:protein serine/threonine kinase activity"/>
    <property type="evidence" value="ECO:0007669"/>
    <property type="project" value="UniProtKB-KW"/>
</dbReference>
<evidence type="ECO:0000256" key="3">
    <source>
        <dbReference type="ARBA" id="ARBA00022553"/>
    </source>
</evidence>
<proteinExistence type="predicted"/>
<dbReference type="InterPro" id="IPR011006">
    <property type="entry name" value="CheY-like_superfamily"/>
</dbReference>
<dbReference type="PROSITE" id="PS50011">
    <property type="entry name" value="PROTEIN_KINASE_DOM"/>
    <property type="match status" value="1"/>
</dbReference>
<feature type="compositionally biased region" description="Low complexity" evidence="11">
    <location>
        <begin position="911"/>
        <end position="925"/>
    </location>
</feature>
<feature type="region of interest" description="Disordered" evidence="11">
    <location>
        <begin position="106"/>
        <end position="152"/>
    </location>
</feature>
<dbReference type="SMART" id="SM00133">
    <property type="entry name" value="S_TK_X"/>
    <property type="match status" value="1"/>
</dbReference>
<comment type="caution">
    <text evidence="15">The sequence shown here is derived from an EMBL/GenBank/DDBJ whole genome shotgun (WGS) entry which is preliminary data.</text>
</comment>
<evidence type="ECO:0000256" key="5">
    <source>
        <dbReference type="ARBA" id="ARBA00022741"/>
    </source>
</evidence>
<dbReference type="PROSITE" id="PS00108">
    <property type="entry name" value="PROTEIN_KINASE_ST"/>
    <property type="match status" value="1"/>
</dbReference>
<dbReference type="CDD" id="cd05611">
    <property type="entry name" value="STKc_Rim15_like"/>
    <property type="match status" value="1"/>
</dbReference>
<dbReference type="GO" id="GO:0005634">
    <property type="term" value="C:nucleus"/>
    <property type="evidence" value="ECO:0007669"/>
    <property type="project" value="TreeGrafter"/>
</dbReference>
<dbReference type="CDD" id="cd17546">
    <property type="entry name" value="REC_hyHK_CKI1_RcsC-like"/>
    <property type="match status" value="1"/>
</dbReference>
<reference evidence="15 16" key="1">
    <citation type="submission" date="2014-03" db="EMBL/GenBank/DDBJ databases">
        <title>The genome of Kluyveromyces dobzhanskii.</title>
        <authorList>
            <person name="Nystedt B."/>
            <person name="Astrom S."/>
        </authorList>
    </citation>
    <scope>NUCLEOTIDE SEQUENCE [LARGE SCALE GENOMIC DNA]</scope>
    <source>
        <strain evidence="15 16">CBS 2104</strain>
    </source>
</reference>
<comment type="catalytic activity">
    <reaction evidence="8">
        <text>L-threonyl-[protein] + ATP = O-phospho-L-threonyl-[protein] + ADP + H(+)</text>
        <dbReference type="Rhea" id="RHEA:46608"/>
        <dbReference type="Rhea" id="RHEA-COMP:11060"/>
        <dbReference type="Rhea" id="RHEA-COMP:11605"/>
        <dbReference type="ChEBI" id="CHEBI:15378"/>
        <dbReference type="ChEBI" id="CHEBI:30013"/>
        <dbReference type="ChEBI" id="CHEBI:30616"/>
        <dbReference type="ChEBI" id="CHEBI:61977"/>
        <dbReference type="ChEBI" id="CHEBI:456216"/>
        <dbReference type="EC" id="2.7.11.1"/>
    </reaction>
</comment>
<dbReference type="GO" id="GO:0006950">
    <property type="term" value="P:response to stress"/>
    <property type="evidence" value="ECO:0007669"/>
    <property type="project" value="UniProtKB-ARBA"/>
</dbReference>
<dbReference type="GO" id="GO:1901992">
    <property type="term" value="P:positive regulation of mitotic cell cycle phase transition"/>
    <property type="evidence" value="ECO:0007669"/>
    <property type="project" value="UniProtKB-ARBA"/>
</dbReference>
<feature type="region of interest" description="Disordered" evidence="11">
    <location>
        <begin position="1272"/>
        <end position="1343"/>
    </location>
</feature>
<dbReference type="EMBL" id="CCBQ010000045">
    <property type="protein sequence ID" value="CDO95742.1"/>
    <property type="molecule type" value="Genomic_DNA"/>
</dbReference>
<evidence type="ECO:0000259" key="14">
    <source>
        <dbReference type="PROSITE" id="PS51285"/>
    </source>
</evidence>
<evidence type="ECO:0000256" key="9">
    <source>
        <dbReference type="ARBA" id="ARBA00048679"/>
    </source>
</evidence>
<feature type="compositionally biased region" description="Polar residues" evidence="11">
    <location>
        <begin position="1381"/>
        <end position="1391"/>
    </location>
</feature>
<feature type="region of interest" description="Disordered" evidence="11">
    <location>
        <begin position="484"/>
        <end position="594"/>
    </location>
</feature>
<feature type="compositionally biased region" description="Polar residues" evidence="11">
    <location>
        <begin position="530"/>
        <end position="565"/>
    </location>
</feature>
<evidence type="ECO:0000256" key="11">
    <source>
        <dbReference type="SAM" id="MobiDB-lite"/>
    </source>
</evidence>
<dbReference type="InterPro" id="IPR001789">
    <property type="entry name" value="Sig_transdc_resp-reg_receiver"/>
</dbReference>
<dbReference type="FunFam" id="3.30.200.20:FF:001008">
    <property type="entry name" value="Serine/threonine-protein kinase cek1"/>
    <property type="match status" value="1"/>
</dbReference>
<dbReference type="InterPro" id="IPR000961">
    <property type="entry name" value="AGC-kinase_C"/>
</dbReference>
<name>A0A0A8LC18_9SACH</name>
<accession>A0A0A8LC18</accession>
<dbReference type="Pfam" id="PF00069">
    <property type="entry name" value="Pkinase"/>
    <property type="match status" value="2"/>
</dbReference>
<protein>
    <recommendedName>
        <fullName evidence="1">non-specific serine/threonine protein kinase</fullName>
        <ecNumber evidence="1">2.7.11.1</ecNumber>
    </recommendedName>
</protein>
<gene>
    <name evidence="15" type="ORF">KLDO_g3972</name>
</gene>
<feature type="region of interest" description="Disordered" evidence="11">
    <location>
        <begin position="1356"/>
        <end position="1408"/>
    </location>
</feature>
<dbReference type="SMART" id="SM00448">
    <property type="entry name" value="REC"/>
    <property type="match status" value="1"/>
</dbReference>
<keyword evidence="6" id="KW-0418">Kinase</keyword>
<evidence type="ECO:0000256" key="8">
    <source>
        <dbReference type="ARBA" id="ARBA00047899"/>
    </source>
</evidence>
<dbReference type="Proteomes" id="UP000031516">
    <property type="component" value="Unassembled WGS sequence"/>
</dbReference>
<dbReference type="Gene3D" id="1.10.510.10">
    <property type="entry name" value="Transferase(Phosphotransferase) domain 1"/>
    <property type="match status" value="2"/>
</dbReference>
<feature type="compositionally biased region" description="Low complexity" evidence="11">
    <location>
        <begin position="1203"/>
        <end position="1215"/>
    </location>
</feature>
<evidence type="ECO:0000313" key="16">
    <source>
        <dbReference type="Proteomes" id="UP000031516"/>
    </source>
</evidence>
<organism evidence="15 16">
    <name type="scientific">Kluyveromyces dobzhanskii CBS 2104</name>
    <dbReference type="NCBI Taxonomy" id="1427455"/>
    <lineage>
        <taxon>Eukaryota</taxon>
        <taxon>Fungi</taxon>
        <taxon>Dikarya</taxon>
        <taxon>Ascomycota</taxon>
        <taxon>Saccharomycotina</taxon>
        <taxon>Saccharomycetes</taxon>
        <taxon>Saccharomycetales</taxon>
        <taxon>Saccharomycetaceae</taxon>
        <taxon>Kluyveromyces</taxon>
    </lineage>
</organism>
<dbReference type="EC" id="2.7.11.1" evidence="1"/>
<feature type="compositionally biased region" description="Polar residues" evidence="11">
    <location>
        <begin position="504"/>
        <end position="518"/>
    </location>
</feature>
<feature type="domain" description="Response regulatory" evidence="13">
    <location>
        <begin position="1443"/>
        <end position="1557"/>
    </location>
</feature>
<feature type="compositionally biased region" description="Polar residues" evidence="11">
    <location>
        <begin position="1313"/>
        <end position="1343"/>
    </location>
</feature>
<dbReference type="GO" id="GO:0000160">
    <property type="term" value="P:phosphorelay signal transduction system"/>
    <property type="evidence" value="ECO:0007669"/>
    <property type="project" value="InterPro"/>
</dbReference>
<evidence type="ECO:0000256" key="1">
    <source>
        <dbReference type="ARBA" id="ARBA00012513"/>
    </source>
</evidence>
<dbReference type="PANTHER" id="PTHR24356:SF1">
    <property type="entry name" value="SERINE_THREONINE-PROTEIN KINASE GREATWALL"/>
    <property type="match status" value="1"/>
</dbReference>
<dbReference type="InterPro" id="IPR000719">
    <property type="entry name" value="Prot_kinase_dom"/>
</dbReference>
<dbReference type="SMART" id="SM00220">
    <property type="entry name" value="S_TKc"/>
    <property type="match status" value="1"/>
</dbReference>
<feature type="compositionally biased region" description="Polar residues" evidence="11">
    <location>
        <begin position="1236"/>
        <end position="1245"/>
    </location>
</feature>
<feature type="compositionally biased region" description="Polar residues" evidence="11">
    <location>
        <begin position="866"/>
        <end position="895"/>
    </location>
</feature>
<feature type="domain" description="AGC-kinase C-terminal" evidence="14">
    <location>
        <begin position="1111"/>
        <end position="1163"/>
    </location>
</feature>
<dbReference type="SUPFAM" id="SSF56112">
    <property type="entry name" value="Protein kinase-like (PK-like)"/>
    <property type="match status" value="1"/>
</dbReference>
<dbReference type="PROSITE" id="PS50110">
    <property type="entry name" value="RESPONSE_REGULATORY"/>
    <property type="match status" value="1"/>
</dbReference>
<dbReference type="SUPFAM" id="SSF52172">
    <property type="entry name" value="CheY-like"/>
    <property type="match status" value="1"/>
</dbReference>
<evidence type="ECO:0000256" key="7">
    <source>
        <dbReference type="ARBA" id="ARBA00022840"/>
    </source>
</evidence>
<feature type="compositionally biased region" description="Low complexity" evidence="11">
    <location>
        <begin position="1279"/>
        <end position="1291"/>
    </location>
</feature>
<feature type="region of interest" description="Disordered" evidence="11">
    <location>
        <begin position="1165"/>
        <end position="1245"/>
    </location>
</feature>
<dbReference type="InterPro" id="IPR011009">
    <property type="entry name" value="Kinase-like_dom_sf"/>
</dbReference>
<keyword evidence="7" id="KW-0067">ATP-binding</keyword>
<dbReference type="Gene3D" id="3.30.200.20">
    <property type="entry name" value="Phosphorylase Kinase, domain 1"/>
    <property type="match status" value="2"/>
</dbReference>
<dbReference type="FunFam" id="1.10.510.10:FF:000340">
    <property type="entry name" value="Serine threonine protein kinase"/>
    <property type="match status" value="1"/>
</dbReference>
<keyword evidence="16" id="KW-1185">Reference proteome</keyword>
<dbReference type="InterPro" id="IPR008271">
    <property type="entry name" value="Ser/Thr_kinase_AS"/>
</dbReference>
<feature type="compositionally biased region" description="Polar residues" evidence="11">
    <location>
        <begin position="1297"/>
        <end position="1306"/>
    </location>
</feature>
<feature type="compositionally biased region" description="Low complexity" evidence="11">
    <location>
        <begin position="111"/>
        <end position="127"/>
    </location>
</feature>
<dbReference type="GO" id="GO:0005524">
    <property type="term" value="F:ATP binding"/>
    <property type="evidence" value="ECO:0007669"/>
    <property type="project" value="UniProtKB-KW"/>
</dbReference>
<comment type="catalytic activity">
    <reaction evidence="9">
        <text>L-seryl-[protein] + ATP = O-phospho-L-seryl-[protein] + ADP + H(+)</text>
        <dbReference type="Rhea" id="RHEA:17989"/>
        <dbReference type="Rhea" id="RHEA-COMP:9863"/>
        <dbReference type="Rhea" id="RHEA-COMP:11604"/>
        <dbReference type="ChEBI" id="CHEBI:15378"/>
        <dbReference type="ChEBI" id="CHEBI:29999"/>
        <dbReference type="ChEBI" id="CHEBI:30616"/>
        <dbReference type="ChEBI" id="CHEBI:83421"/>
        <dbReference type="ChEBI" id="CHEBI:456216"/>
        <dbReference type="EC" id="2.7.11.1"/>
    </reaction>
</comment>
<evidence type="ECO:0000313" key="15">
    <source>
        <dbReference type="EMBL" id="CDO95742.1"/>
    </source>
</evidence>
<keyword evidence="4" id="KW-0808">Transferase</keyword>
<keyword evidence="2" id="KW-0723">Serine/threonine-protein kinase</keyword>